<keyword evidence="5" id="KW-1185">Reference proteome</keyword>
<dbReference type="InterPro" id="IPR025722">
    <property type="entry name" value="TetR"/>
</dbReference>
<dbReference type="EMBL" id="CP110226">
    <property type="protein sequence ID" value="UZD24400.1"/>
    <property type="molecule type" value="Genomic_DNA"/>
</dbReference>
<organism evidence="4 5">
    <name type="scientific">Algoriphagus halophytocola</name>
    <dbReference type="NCBI Taxonomy" id="2991499"/>
    <lineage>
        <taxon>Bacteria</taxon>
        <taxon>Pseudomonadati</taxon>
        <taxon>Bacteroidota</taxon>
        <taxon>Cytophagia</taxon>
        <taxon>Cytophagales</taxon>
        <taxon>Cyclobacteriaceae</taxon>
        <taxon>Algoriphagus</taxon>
    </lineage>
</organism>
<dbReference type="Proteomes" id="UP001163156">
    <property type="component" value="Chromosome"/>
</dbReference>
<evidence type="ECO:0000313" key="5">
    <source>
        <dbReference type="Proteomes" id="UP001163156"/>
    </source>
</evidence>
<accession>A0ABY6MML4</accession>
<feature type="domain" description="HTH tetR-type" evidence="3">
    <location>
        <begin position="7"/>
        <end position="67"/>
    </location>
</feature>
<dbReference type="InterPro" id="IPR001647">
    <property type="entry name" value="HTH_TetR"/>
</dbReference>
<proteinExistence type="predicted"/>
<dbReference type="RefSeq" id="WP_264811113.1">
    <property type="nucleotide sequence ID" value="NZ_CP110226.1"/>
</dbReference>
<reference evidence="4" key="1">
    <citation type="submission" date="2022-10" db="EMBL/GenBank/DDBJ databases">
        <title>Algoriphagus sp. a novel bacteria isolate from halophytes salicornia europaea.</title>
        <authorList>
            <person name="Peng Y."/>
            <person name="Jiang L."/>
            <person name="Lee J."/>
        </authorList>
    </citation>
    <scope>NUCLEOTIDE SEQUENCE</scope>
    <source>
        <strain evidence="4">TR-M5</strain>
    </source>
</reference>
<evidence type="ECO:0000256" key="1">
    <source>
        <dbReference type="ARBA" id="ARBA00023125"/>
    </source>
</evidence>
<feature type="DNA-binding region" description="H-T-H motif" evidence="2">
    <location>
        <begin position="30"/>
        <end position="49"/>
    </location>
</feature>
<dbReference type="PROSITE" id="PS50977">
    <property type="entry name" value="HTH_TETR_2"/>
    <property type="match status" value="1"/>
</dbReference>
<dbReference type="Gene3D" id="1.10.357.10">
    <property type="entry name" value="Tetracycline Repressor, domain 2"/>
    <property type="match status" value="1"/>
</dbReference>
<keyword evidence="1 2" id="KW-0238">DNA-binding</keyword>
<dbReference type="InterPro" id="IPR009057">
    <property type="entry name" value="Homeodomain-like_sf"/>
</dbReference>
<evidence type="ECO:0000259" key="3">
    <source>
        <dbReference type="PROSITE" id="PS50977"/>
    </source>
</evidence>
<evidence type="ECO:0000313" key="4">
    <source>
        <dbReference type="EMBL" id="UZD24400.1"/>
    </source>
</evidence>
<dbReference type="Pfam" id="PF13972">
    <property type="entry name" value="TetR"/>
    <property type="match status" value="1"/>
</dbReference>
<dbReference type="Pfam" id="PF00440">
    <property type="entry name" value="TetR_N"/>
    <property type="match status" value="1"/>
</dbReference>
<evidence type="ECO:0000256" key="2">
    <source>
        <dbReference type="PROSITE-ProRule" id="PRU00335"/>
    </source>
</evidence>
<dbReference type="SUPFAM" id="SSF46689">
    <property type="entry name" value="Homeodomain-like"/>
    <property type="match status" value="1"/>
</dbReference>
<name>A0ABY6MML4_9BACT</name>
<protein>
    <submittedName>
        <fullName evidence="4">TetR/AcrR family transcriptional regulator</fullName>
    </submittedName>
</protein>
<sequence length="215" mass="25384">MEKPTKLKTKDKIILEAIAQYNEHGVQGITSRHIAGGIGISHGNLDYHYKTKEDLLIAIHSKMREEMTALYDNQQEDCSAVENLHLLLIQFEEFQYKFRFFNLDVLEITRSFPEVSKLIRETLEIRKAQTEELFEKFKQEGYLTEEYGGVADRVQHIIRMTISFWLSQREVLPFYHFTEKGEMVKTIWTILTPYLTESAKDEYQRVIEKHGFTQL</sequence>
<gene>
    <name evidence="4" type="ORF">OM944_07830</name>
</gene>